<protein>
    <recommendedName>
        <fullName evidence="1">hAT-like transposase RNase-H fold domain-containing protein</fullName>
    </recommendedName>
</protein>
<keyword evidence="3" id="KW-1185">Reference proteome</keyword>
<name>A0AAF0XJJ5_DAUCS</name>
<evidence type="ECO:0000313" key="2">
    <source>
        <dbReference type="EMBL" id="WOH08192.1"/>
    </source>
</evidence>
<accession>A0AAF0XJJ5</accession>
<reference evidence="2" key="2">
    <citation type="submission" date="2022-03" db="EMBL/GenBank/DDBJ databases">
        <title>Draft title - Genomic analysis of global carrot germplasm unveils the trajectory of domestication and the origin of high carotenoid orange carrot.</title>
        <authorList>
            <person name="Iorizzo M."/>
            <person name="Ellison S."/>
            <person name="Senalik D."/>
            <person name="Macko-Podgorni A."/>
            <person name="Grzebelus D."/>
            <person name="Bostan H."/>
            <person name="Rolling W."/>
            <person name="Curaba J."/>
            <person name="Simon P."/>
        </authorList>
    </citation>
    <scope>NUCLEOTIDE SEQUENCE</scope>
    <source>
        <tissue evidence="2">Leaf</tissue>
    </source>
</reference>
<dbReference type="PANTHER" id="PTHR23272:SF182">
    <property type="entry name" value="OS09G0381850 PROTEIN"/>
    <property type="match status" value="1"/>
</dbReference>
<dbReference type="InterPro" id="IPR012337">
    <property type="entry name" value="RNaseH-like_sf"/>
</dbReference>
<gene>
    <name evidence="2" type="ORF">DCAR_0727629</name>
</gene>
<dbReference type="PANTHER" id="PTHR23272">
    <property type="entry name" value="BED FINGER-RELATED"/>
    <property type="match status" value="1"/>
</dbReference>
<evidence type="ECO:0000259" key="1">
    <source>
        <dbReference type="Pfam" id="PF14372"/>
    </source>
</evidence>
<feature type="domain" description="hAT-like transposase RNase-H fold" evidence="1">
    <location>
        <begin position="164"/>
        <end position="226"/>
    </location>
</feature>
<organism evidence="2 3">
    <name type="scientific">Daucus carota subsp. sativus</name>
    <name type="common">Carrot</name>
    <dbReference type="NCBI Taxonomy" id="79200"/>
    <lineage>
        <taxon>Eukaryota</taxon>
        <taxon>Viridiplantae</taxon>
        <taxon>Streptophyta</taxon>
        <taxon>Embryophyta</taxon>
        <taxon>Tracheophyta</taxon>
        <taxon>Spermatophyta</taxon>
        <taxon>Magnoliopsida</taxon>
        <taxon>eudicotyledons</taxon>
        <taxon>Gunneridae</taxon>
        <taxon>Pentapetalae</taxon>
        <taxon>asterids</taxon>
        <taxon>campanulids</taxon>
        <taxon>Apiales</taxon>
        <taxon>Apiaceae</taxon>
        <taxon>Apioideae</taxon>
        <taxon>Scandiceae</taxon>
        <taxon>Daucinae</taxon>
        <taxon>Daucus</taxon>
        <taxon>Daucus sect. Daucus</taxon>
    </lineage>
</organism>
<proteinExistence type="predicted"/>
<sequence>MGEDISEKGSRKRKKKTSKVWEEFEEVMLQDGTKKLDCKYCHAKLSVSIYCSTNGLAVIEPIIHNVRAAFSEIVKNMQLPGAKKLILDVPTRWNSTYSMLECALQFKNVFPIYKKRDLYFPKLPTQEEWKVAEKIMKFLEVFNEATMVFSTSEYLTANLFSILDKSDYMQAMAHKMREKFEKYWGHCKLLMSIASILNLRYKMHFFEVNKNLTLVENTIRELFNEYIASDNS</sequence>
<dbReference type="SUPFAM" id="SSF53098">
    <property type="entry name" value="Ribonuclease H-like"/>
    <property type="match status" value="1"/>
</dbReference>
<dbReference type="Proteomes" id="UP000077755">
    <property type="component" value="Chromosome 7"/>
</dbReference>
<dbReference type="AlphaFoldDB" id="A0AAF0XJJ5"/>
<dbReference type="SMART" id="SM00614">
    <property type="entry name" value="ZnF_BED"/>
    <property type="match status" value="1"/>
</dbReference>
<dbReference type="Pfam" id="PF14372">
    <property type="entry name" value="hAT-like_RNase-H"/>
    <property type="match status" value="1"/>
</dbReference>
<evidence type="ECO:0000313" key="3">
    <source>
        <dbReference type="Proteomes" id="UP000077755"/>
    </source>
</evidence>
<dbReference type="InterPro" id="IPR025525">
    <property type="entry name" value="hAT-like_transposase_RNase-H"/>
</dbReference>
<dbReference type="EMBL" id="CP093349">
    <property type="protein sequence ID" value="WOH08192.1"/>
    <property type="molecule type" value="Genomic_DNA"/>
</dbReference>
<reference evidence="2" key="1">
    <citation type="journal article" date="2016" name="Nat. Genet.">
        <title>A high-quality carrot genome assembly provides new insights into carotenoid accumulation and asterid genome evolution.</title>
        <authorList>
            <person name="Iorizzo M."/>
            <person name="Ellison S."/>
            <person name="Senalik D."/>
            <person name="Zeng P."/>
            <person name="Satapoomin P."/>
            <person name="Huang J."/>
            <person name="Bowman M."/>
            <person name="Iovene M."/>
            <person name="Sanseverino W."/>
            <person name="Cavagnaro P."/>
            <person name="Yildiz M."/>
            <person name="Macko-Podgorni A."/>
            <person name="Moranska E."/>
            <person name="Grzebelus E."/>
            <person name="Grzebelus D."/>
            <person name="Ashrafi H."/>
            <person name="Zheng Z."/>
            <person name="Cheng S."/>
            <person name="Spooner D."/>
            <person name="Van Deynze A."/>
            <person name="Simon P."/>
        </authorList>
    </citation>
    <scope>NUCLEOTIDE SEQUENCE</scope>
    <source>
        <tissue evidence="2">Leaf</tissue>
    </source>
</reference>
<dbReference type="GO" id="GO:0003677">
    <property type="term" value="F:DNA binding"/>
    <property type="evidence" value="ECO:0007669"/>
    <property type="project" value="InterPro"/>
</dbReference>